<protein>
    <submittedName>
        <fullName evidence="3">Alkaline phosphatase D</fullName>
        <ecNumber evidence="3">3.1.3.1</ecNumber>
    </submittedName>
</protein>
<reference evidence="3 4" key="1">
    <citation type="submission" date="2019-02" db="EMBL/GenBank/DDBJ databases">
        <title>Planctomycetal bacteria perform biofilm scaping via a novel small molecule.</title>
        <authorList>
            <person name="Jeske O."/>
            <person name="Boedeker C."/>
            <person name="Wiegand S."/>
            <person name="Breitling P."/>
            <person name="Kallscheuer N."/>
            <person name="Jogler M."/>
            <person name="Rohde M."/>
            <person name="Petersen J."/>
            <person name="Medema M.H."/>
            <person name="Surup F."/>
            <person name="Jogler C."/>
        </authorList>
    </citation>
    <scope>NUCLEOTIDE SEQUENCE [LARGE SCALE GENOMIC DNA]</scope>
    <source>
        <strain evidence="3 4">Mal15</strain>
    </source>
</reference>
<dbReference type="Pfam" id="PF16655">
    <property type="entry name" value="PhoD_N"/>
    <property type="match status" value="1"/>
</dbReference>
<organism evidence="3 4">
    <name type="scientific">Stieleria maiorica</name>
    <dbReference type="NCBI Taxonomy" id="2795974"/>
    <lineage>
        <taxon>Bacteria</taxon>
        <taxon>Pseudomonadati</taxon>
        <taxon>Planctomycetota</taxon>
        <taxon>Planctomycetia</taxon>
        <taxon>Pirellulales</taxon>
        <taxon>Pirellulaceae</taxon>
        <taxon>Stieleria</taxon>
    </lineage>
</organism>
<evidence type="ECO:0000313" key="3">
    <source>
        <dbReference type="EMBL" id="QEG00456.1"/>
    </source>
</evidence>
<sequence>MLRTVNNRDPLGMRPQIGRRSLLSFASLLPTIVCSSQQTYADASFKTDKNPFTLGIASGDPDHRGVVLWTRLAPDPLQPGGGMPARAIEVSWEVAADESMRNIVSEGSRLATPALGHSIHVELDGLKSDRWYWYRFRCGDAESPIGRTRTMPHPDSEPSGVRFAVTSCQNYEQGLYTAYEQMARDELDLVFHLGDYIYEYAAGRNGKVRTHHGAEIQSLDDYRARYAQYRSDPLLQRMHAQCPWIVTWDDHEFDNNCANDISEESGIDPVDYLARRANAYQAYYEMMPLRLKQMPRGSDLRLYRSAAFGRLAEFQVLDTRQYRSDQPNHDRKSPLNEAALARSQTMLGRKQRGWLSKQLTRSAAQWNVLAQQVMMGMVNRSGNPMNEQYSMDQWPGYSHERMELMRFLSDRRISNPVVLTGDIHSNWVNELRVDDRREDEPTIATEFVATSLSSGGNGPDKPNNLDAILAENPCVKFHNGERGYIRCEVTPERWKADFMVVDDVLEPGGNTFQRSSFVVESGAAKVHPA</sequence>
<feature type="domain" description="PhoD-like phosphatase metallophosphatase" evidence="1">
    <location>
        <begin position="163"/>
        <end position="498"/>
    </location>
</feature>
<gene>
    <name evidence="3" type="primary">phoD_2</name>
    <name evidence="3" type="ORF">Mal15_45260</name>
</gene>
<dbReference type="Gene3D" id="2.60.40.380">
    <property type="entry name" value="Purple acid phosphatase-like, N-terminal"/>
    <property type="match status" value="1"/>
</dbReference>
<feature type="domain" description="Phospholipase D N-terminal" evidence="2">
    <location>
        <begin position="54"/>
        <end position="150"/>
    </location>
</feature>
<proteinExistence type="predicted"/>
<dbReference type="KEGG" id="smam:Mal15_45260"/>
<name>A0A5B9MLQ9_9BACT</name>
<evidence type="ECO:0000259" key="2">
    <source>
        <dbReference type="Pfam" id="PF16655"/>
    </source>
</evidence>
<dbReference type="AlphaFoldDB" id="A0A5B9MLQ9"/>
<dbReference type="Gene3D" id="3.60.21.70">
    <property type="entry name" value="PhoD-like phosphatase"/>
    <property type="match status" value="1"/>
</dbReference>
<dbReference type="InterPro" id="IPR018946">
    <property type="entry name" value="PhoD-like_MPP"/>
</dbReference>
<dbReference type="GO" id="GO:0004035">
    <property type="term" value="F:alkaline phosphatase activity"/>
    <property type="evidence" value="ECO:0007669"/>
    <property type="project" value="UniProtKB-EC"/>
</dbReference>
<keyword evidence="3" id="KW-0378">Hydrolase</keyword>
<dbReference type="InterPro" id="IPR038607">
    <property type="entry name" value="PhoD-like_sf"/>
</dbReference>
<dbReference type="InterPro" id="IPR029052">
    <property type="entry name" value="Metallo-depent_PP-like"/>
</dbReference>
<dbReference type="PANTHER" id="PTHR43606">
    <property type="entry name" value="PHOSPHATASE, PUTATIVE (AFU_ORTHOLOGUE AFUA_6G08710)-RELATED"/>
    <property type="match status" value="1"/>
</dbReference>
<dbReference type="InterPro" id="IPR032093">
    <property type="entry name" value="PhoD_N"/>
</dbReference>
<dbReference type="Proteomes" id="UP000321353">
    <property type="component" value="Chromosome"/>
</dbReference>
<dbReference type="EC" id="3.1.3.1" evidence="3"/>
<evidence type="ECO:0000313" key="4">
    <source>
        <dbReference type="Proteomes" id="UP000321353"/>
    </source>
</evidence>
<accession>A0A5B9MLQ9</accession>
<keyword evidence="4" id="KW-1185">Reference proteome</keyword>
<dbReference type="EMBL" id="CP036264">
    <property type="protein sequence ID" value="QEG00456.1"/>
    <property type="molecule type" value="Genomic_DNA"/>
</dbReference>
<dbReference type="CDD" id="cd07389">
    <property type="entry name" value="MPP_PhoD"/>
    <property type="match status" value="1"/>
</dbReference>
<dbReference type="InterPro" id="IPR052900">
    <property type="entry name" value="Phospholipid_Metab_Enz"/>
</dbReference>
<evidence type="ECO:0000259" key="1">
    <source>
        <dbReference type="Pfam" id="PF09423"/>
    </source>
</evidence>
<dbReference type="PANTHER" id="PTHR43606:SF2">
    <property type="entry name" value="ALKALINE PHOSPHATASE FAMILY PROTEIN (AFU_ORTHOLOGUE AFUA_5G03860)"/>
    <property type="match status" value="1"/>
</dbReference>
<dbReference type="SUPFAM" id="SSF56300">
    <property type="entry name" value="Metallo-dependent phosphatases"/>
    <property type="match status" value="1"/>
</dbReference>
<dbReference type="Pfam" id="PF09423">
    <property type="entry name" value="PhoD"/>
    <property type="match status" value="1"/>
</dbReference>